<evidence type="ECO:0000313" key="1">
    <source>
        <dbReference type="EMBL" id="KAF9461931.1"/>
    </source>
</evidence>
<protein>
    <submittedName>
        <fullName evidence="1">Uncharacterized protein</fullName>
    </submittedName>
</protein>
<evidence type="ECO:0000313" key="2">
    <source>
        <dbReference type="Proteomes" id="UP000807353"/>
    </source>
</evidence>
<keyword evidence="2" id="KW-1185">Reference proteome</keyword>
<accession>A0A9P6CDL5</accession>
<sequence>MLAQRALSLPRCLPRAQLHTRPTTFSGRVWYRSDGTPRSRLKGLLVATLAGGTLYTMYAMLALIDEFDTANYLLSCLIHIQRADADLSSVDLSDERSTLAHFRSLCASFGDIPQHMIDDFFDDVAQLLGSSTQEVHKILREVSEAVHEILVRSKGRDPWETATEVIYRLDETIMQLVELVEDKFGDEEVKVLRNQKIKEQVTKDPASRNSDYEVVG</sequence>
<comment type="caution">
    <text evidence="1">The sequence shown here is derived from an EMBL/GenBank/DDBJ whole genome shotgun (WGS) entry which is preliminary data.</text>
</comment>
<proteinExistence type="predicted"/>
<dbReference type="Proteomes" id="UP000807353">
    <property type="component" value="Unassembled WGS sequence"/>
</dbReference>
<organism evidence="1 2">
    <name type="scientific">Collybia nuda</name>
    <dbReference type="NCBI Taxonomy" id="64659"/>
    <lineage>
        <taxon>Eukaryota</taxon>
        <taxon>Fungi</taxon>
        <taxon>Dikarya</taxon>
        <taxon>Basidiomycota</taxon>
        <taxon>Agaricomycotina</taxon>
        <taxon>Agaricomycetes</taxon>
        <taxon>Agaricomycetidae</taxon>
        <taxon>Agaricales</taxon>
        <taxon>Tricholomatineae</taxon>
        <taxon>Clitocybaceae</taxon>
        <taxon>Collybia</taxon>
    </lineage>
</organism>
<dbReference type="OrthoDB" id="2942377at2759"/>
<name>A0A9P6CDL5_9AGAR</name>
<reference evidence="1" key="1">
    <citation type="submission" date="2020-11" db="EMBL/GenBank/DDBJ databases">
        <authorList>
            <consortium name="DOE Joint Genome Institute"/>
            <person name="Ahrendt S."/>
            <person name="Riley R."/>
            <person name="Andreopoulos W."/>
            <person name="Labutti K."/>
            <person name="Pangilinan J."/>
            <person name="Ruiz-Duenas F.J."/>
            <person name="Barrasa J.M."/>
            <person name="Sanchez-Garcia M."/>
            <person name="Camarero S."/>
            <person name="Miyauchi S."/>
            <person name="Serrano A."/>
            <person name="Linde D."/>
            <person name="Babiker R."/>
            <person name="Drula E."/>
            <person name="Ayuso-Fernandez I."/>
            <person name="Pacheco R."/>
            <person name="Padilla G."/>
            <person name="Ferreira P."/>
            <person name="Barriuso J."/>
            <person name="Kellner H."/>
            <person name="Castanera R."/>
            <person name="Alfaro M."/>
            <person name="Ramirez L."/>
            <person name="Pisabarro A.G."/>
            <person name="Kuo A."/>
            <person name="Tritt A."/>
            <person name="Lipzen A."/>
            <person name="He G."/>
            <person name="Yan M."/>
            <person name="Ng V."/>
            <person name="Cullen D."/>
            <person name="Martin F."/>
            <person name="Rosso M.-N."/>
            <person name="Henrissat B."/>
            <person name="Hibbett D."/>
            <person name="Martinez A.T."/>
            <person name="Grigoriev I.V."/>
        </authorList>
    </citation>
    <scope>NUCLEOTIDE SEQUENCE</scope>
    <source>
        <strain evidence="1">CBS 247.69</strain>
    </source>
</reference>
<dbReference type="AlphaFoldDB" id="A0A9P6CDL5"/>
<gene>
    <name evidence="1" type="ORF">BDZ94DRAFT_1283301</name>
</gene>
<dbReference type="EMBL" id="MU150277">
    <property type="protein sequence ID" value="KAF9461931.1"/>
    <property type="molecule type" value="Genomic_DNA"/>
</dbReference>